<keyword evidence="1" id="KW-0472">Membrane</keyword>
<name>A0A1I1XH53_9BACL</name>
<keyword evidence="3" id="KW-1185">Reference proteome</keyword>
<keyword evidence="1" id="KW-0812">Transmembrane</keyword>
<dbReference type="Proteomes" id="UP000198855">
    <property type="component" value="Unassembled WGS sequence"/>
</dbReference>
<dbReference type="EMBL" id="FOMT01000002">
    <property type="protein sequence ID" value="SFE06622.1"/>
    <property type="molecule type" value="Genomic_DNA"/>
</dbReference>
<proteinExistence type="predicted"/>
<feature type="transmembrane region" description="Helical" evidence="1">
    <location>
        <begin position="7"/>
        <end position="31"/>
    </location>
</feature>
<evidence type="ECO:0000313" key="3">
    <source>
        <dbReference type="Proteomes" id="UP000198855"/>
    </source>
</evidence>
<keyword evidence="1" id="KW-1133">Transmembrane helix</keyword>
<dbReference type="PROSITE" id="PS51257">
    <property type="entry name" value="PROKAR_LIPOPROTEIN"/>
    <property type="match status" value="1"/>
</dbReference>
<protein>
    <submittedName>
        <fullName evidence="2">Uncharacterized protein</fullName>
    </submittedName>
</protein>
<dbReference type="AlphaFoldDB" id="A0A1I1XH53"/>
<evidence type="ECO:0000313" key="2">
    <source>
        <dbReference type="EMBL" id="SFE06622.1"/>
    </source>
</evidence>
<reference evidence="3" key="1">
    <citation type="submission" date="2016-10" db="EMBL/GenBank/DDBJ databases">
        <authorList>
            <person name="Varghese N."/>
            <person name="Submissions S."/>
        </authorList>
    </citation>
    <scope>NUCLEOTIDE SEQUENCE [LARGE SCALE GENOMIC DNA]</scope>
    <source>
        <strain evidence="3">CGMCC 1.10784</strain>
    </source>
</reference>
<dbReference type="RefSeq" id="WP_139230771.1">
    <property type="nucleotide sequence ID" value="NZ_FOMT01000002.1"/>
</dbReference>
<feature type="transmembrane region" description="Helical" evidence="1">
    <location>
        <begin position="68"/>
        <end position="90"/>
    </location>
</feature>
<dbReference type="OrthoDB" id="9835250at2"/>
<evidence type="ECO:0000256" key="1">
    <source>
        <dbReference type="SAM" id="Phobius"/>
    </source>
</evidence>
<feature type="transmembrane region" description="Helical" evidence="1">
    <location>
        <begin position="43"/>
        <end position="61"/>
    </location>
</feature>
<accession>A0A1I1XH53</accession>
<organism evidence="2 3">
    <name type="scientific">Paenibacillus catalpae</name>
    <dbReference type="NCBI Taxonomy" id="1045775"/>
    <lineage>
        <taxon>Bacteria</taxon>
        <taxon>Bacillati</taxon>
        <taxon>Bacillota</taxon>
        <taxon>Bacilli</taxon>
        <taxon>Bacillales</taxon>
        <taxon>Paenibacillaceae</taxon>
        <taxon>Paenibacillus</taxon>
    </lineage>
</organism>
<gene>
    <name evidence="2" type="ORF">SAMN05216378_2191</name>
</gene>
<sequence>MKTSLKIFYLISAAAVGFGCFIAFVFIIFNTGDGFMSTDNEPAAIGVAFLAVVGGTVYLFLGRLIYKSYKYIGTVLLIIIISAFLSLPIMQALPDVLEAYHGYRAKPYVERYLGELKPTLVGKIEPLEFDYDKSMSYTLDDWGDQIWIELKKEKATLSSEDLEKVIGALPPAKYDLRVIINYENLKDPNYQNTLDFMIRSDPTDPPYCDSYDYEHKPCDQVREILDSRD</sequence>